<keyword evidence="9 12" id="KW-0808">Transferase</keyword>
<sequence length="308" mass="33897">MASQLSIAPYISHIIPPTTLQGIAKQWLAEDVPSFDIAACVVGDKPEECVLLCKSPGVLCGVPFFNAVFQQLNCDVTWFIAEGTYIDDTPSRIAVVKGPASCILQGERPALNCIARASGIATHARELRRIREEYTWEGQIAGTRKTTPGFRLVEKYALLIGGISTHRYDLSSMVMLKDNHIWSMGSISAAVKRTREIGGFSIKIEVECRSIEEAIEAAKSGADIAMLDNWSPDSAKTAAEQLKNDFPHLIIECSGGIRKDNCHLYFSQNIDVVSMSSTTQGYGVVDFSLKVKRDDIDITNPLRDRIKQ</sequence>
<proteinExistence type="inferred from homology"/>
<evidence type="ECO:0000256" key="1">
    <source>
        <dbReference type="ARBA" id="ARBA00003237"/>
    </source>
</evidence>
<evidence type="ECO:0000256" key="5">
    <source>
        <dbReference type="ARBA" id="ARBA00011944"/>
    </source>
</evidence>
<comment type="function">
    <text evidence="1 12">Involved in the catabolism of quinolinic acid (QA).</text>
</comment>
<dbReference type="CDD" id="cd01572">
    <property type="entry name" value="QPRTase"/>
    <property type="match status" value="1"/>
</dbReference>
<dbReference type="PANTHER" id="PTHR32179">
    <property type="entry name" value="NICOTINATE-NUCLEOTIDE PYROPHOSPHORYLASE [CARBOXYLATING]"/>
    <property type="match status" value="1"/>
</dbReference>
<evidence type="ECO:0000256" key="11">
    <source>
        <dbReference type="ARBA" id="ARBA00047445"/>
    </source>
</evidence>
<dbReference type="SUPFAM" id="SSF54675">
    <property type="entry name" value="Nicotinate/Quinolinate PRTase N-terminal domain-like"/>
    <property type="match status" value="1"/>
</dbReference>
<keyword evidence="16" id="KW-1185">Reference proteome</keyword>
<evidence type="ECO:0000256" key="2">
    <source>
        <dbReference type="ARBA" id="ARBA00004893"/>
    </source>
</evidence>
<comment type="catalytic activity">
    <reaction evidence="11 12">
        <text>nicotinate beta-D-ribonucleotide + CO2 + diphosphate = quinolinate + 5-phospho-alpha-D-ribose 1-diphosphate + 2 H(+)</text>
        <dbReference type="Rhea" id="RHEA:12733"/>
        <dbReference type="ChEBI" id="CHEBI:15378"/>
        <dbReference type="ChEBI" id="CHEBI:16526"/>
        <dbReference type="ChEBI" id="CHEBI:29959"/>
        <dbReference type="ChEBI" id="CHEBI:33019"/>
        <dbReference type="ChEBI" id="CHEBI:57502"/>
        <dbReference type="ChEBI" id="CHEBI:58017"/>
        <dbReference type="EC" id="2.4.2.19"/>
    </reaction>
</comment>
<dbReference type="FunFam" id="3.20.20.70:FF:000090">
    <property type="entry name" value="Nicotinate-nucleotide pyrophosphorylase [carboxylating]"/>
    <property type="match status" value="1"/>
</dbReference>
<dbReference type="GO" id="GO:0004514">
    <property type="term" value="F:nicotinate-nucleotide diphosphorylase (carboxylating) activity"/>
    <property type="evidence" value="ECO:0007669"/>
    <property type="project" value="UniProtKB-EC"/>
</dbReference>
<evidence type="ECO:0000259" key="14">
    <source>
        <dbReference type="Pfam" id="PF02749"/>
    </source>
</evidence>
<dbReference type="NCBIfam" id="TIGR00078">
    <property type="entry name" value="nadC"/>
    <property type="match status" value="1"/>
</dbReference>
<evidence type="ECO:0000259" key="13">
    <source>
        <dbReference type="Pfam" id="PF01729"/>
    </source>
</evidence>
<dbReference type="Pfam" id="PF01729">
    <property type="entry name" value="QRPTase_C"/>
    <property type="match status" value="1"/>
</dbReference>
<comment type="subunit">
    <text evidence="4 12">Hexamer formed by 3 homodimers.</text>
</comment>
<evidence type="ECO:0000256" key="3">
    <source>
        <dbReference type="ARBA" id="ARBA00009400"/>
    </source>
</evidence>
<evidence type="ECO:0000256" key="8">
    <source>
        <dbReference type="ARBA" id="ARBA00022676"/>
    </source>
</evidence>
<evidence type="ECO:0000256" key="10">
    <source>
        <dbReference type="ARBA" id="ARBA00033102"/>
    </source>
</evidence>
<dbReference type="GO" id="GO:0009435">
    <property type="term" value="P:NAD+ biosynthetic process"/>
    <property type="evidence" value="ECO:0007669"/>
    <property type="project" value="InterPro"/>
</dbReference>
<dbReference type="GO" id="GO:0005737">
    <property type="term" value="C:cytoplasm"/>
    <property type="evidence" value="ECO:0007669"/>
    <property type="project" value="TreeGrafter"/>
</dbReference>
<accession>A0AAV7JTL3</accession>
<protein>
    <recommendedName>
        <fullName evidence="6 12">Nicotinate-nucleotide pyrophosphorylase [carboxylating]</fullName>
        <ecNumber evidence="5 12">2.4.2.19</ecNumber>
    </recommendedName>
    <alternativeName>
        <fullName evidence="10 12">Quinolinate phosphoribosyltransferase [decarboxylating]</fullName>
    </alternativeName>
</protein>
<dbReference type="Gene3D" id="3.90.1170.20">
    <property type="entry name" value="Quinolinate phosphoribosyl transferase, N-terminal domain"/>
    <property type="match status" value="1"/>
</dbReference>
<dbReference type="Pfam" id="PF02749">
    <property type="entry name" value="QRPTase_N"/>
    <property type="match status" value="1"/>
</dbReference>
<dbReference type="InterPro" id="IPR004393">
    <property type="entry name" value="NadC"/>
</dbReference>
<organism evidence="15 16">
    <name type="scientific">Oopsacas minuta</name>
    <dbReference type="NCBI Taxonomy" id="111878"/>
    <lineage>
        <taxon>Eukaryota</taxon>
        <taxon>Metazoa</taxon>
        <taxon>Porifera</taxon>
        <taxon>Hexactinellida</taxon>
        <taxon>Hexasterophora</taxon>
        <taxon>Lyssacinosida</taxon>
        <taxon>Leucopsacidae</taxon>
        <taxon>Oopsacas</taxon>
    </lineage>
</organism>
<reference evidence="15 16" key="1">
    <citation type="journal article" date="2023" name="BMC Biol.">
        <title>The compact genome of the sponge Oopsacas minuta (Hexactinellida) is lacking key metazoan core genes.</title>
        <authorList>
            <person name="Santini S."/>
            <person name="Schenkelaars Q."/>
            <person name="Jourda C."/>
            <person name="Duchesne M."/>
            <person name="Belahbib H."/>
            <person name="Rocher C."/>
            <person name="Selva M."/>
            <person name="Riesgo A."/>
            <person name="Vervoort M."/>
            <person name="Leys S.P."/>
            <person name="Kodjabachian L."/>
            <person name="Le Bivic A."/>
            <person name="Borchiellini C."/>
            <person name="Claverie J.M."/>
            <person name="Renard E."/>
        </authorList>
    </citation>
    <scope>NUCLEOTIDE SEQUENCE [LARGE SCALE GENOMIC DNA]</scope>
    <source>
        <strain evidence="15">SPO-2</strain>
    </source>
</reference>
<evidence type="ECO:0000256" key="7">
    <source>
        <dbReference type="ARBA" id="ARBA00022642"/>
    </source>
</evidence>
<dbReference type="PIRSF" id="PIRSF006250">
    <property type="entry name" value="NadC_ModD"/>
    <property type="match status" value="1"/>
</dbReference>
<dbReference type="EMBL" id="JAKMXF010000299">
    <property type="protein sequence ID" value="KAI6652281.1"/>
    <property type="molecule type" value="Genomic_DNA"/>
</dbReference>
<dbReference type="InterPro" id="IPR022412">
    <property type="entry name" value="Quinolinate_PRibosylTrfase_N"/>
</dbReference>
<gene>
    <name evidence="15" type="ORF">LOD99_7296</name>
</gene>
<evidence type="ECO:0000256" key="6">
    <source>
        <dbReference type="ARBA" id="ARBA00020990"/>
    </source>
</evidence>
<evidence type="ECO:0000256" key="4">
    <source>
        <dbReference type="ARBA" id="ARBA00011218"/>
    </source>
</evidence>
<dbReference type="InterPro" id="IPR037128">
    <property type="entry name" value="Quinolinate_PRibosylTase_N_sf"/>
</dbReference>
<feature type="domain" description="Quinolinate phosphoribosyl transferase N-terminal" evidence="14">
    <location>
        <begin position="41"/>
        <end position="118"/>
    </location>
</feature>
<comment type="similarity">
    <text evidence="3 12">Belongs to the NadC/ModD family.</text>
</comment>
<evidence type="ECO:0000256" key="12">
    <source>
        <dbReference type="PIRNR" id="PIRNR006250"/>
    </source>
</evidence>
<dbReference type="Proteomes" id="UP001165289">
    <property type="component" value="Unassembled WGS sequence"/>
</dbReference>
<evidence type="ECO:0000313" key="15">
    <source>
        <dbReference type="EMBL" id="KAI6652281.1"/>
    </source>
</evidence>
<dbReference type="Gene3D" id="3.20.20.70">
    <property type="entry name" value="Aldolase class I"/>
    <property type="match status" value="1"/>
</dbReference>
<keyword evidence="8 12" id="KW-0328">Glycosyltransferase</keyword>
<dbReference type="InterPro" id="IPR027277">
    <property type="entry name" value="NadC/ModD"/>
</dbReference>
<comment type="pathway">
    <text evidence="2 12">Cofactor biosynthesis; NAD(+) biosynthesis; nicotinate D-ribonucleotide from quinolinate: step 1/1.</text>
</comment>
<evidence type="ECO:0000256" key="9">
    <source>
        <dbReference type="ARBA" id="ARBA00022679"/>
    </source>
</evidence>
<dbReference type="InterPro" id="IPR013785">
    <property type="entry name" value="Aldolase_TIM"/>
</dbReference>
<evidence type="ECO:0000313" key="16">
    <source>
        <dbReference type="Proteomes" id="UP001165289"/>
    </source>
</evidence>
<name>A0AAV7JTL3_9METZ</name>
<dbReference type="SUPFAM" id="SSF51690">
    <property type="entry name" value="Nicotinate/Quinolinate PRTase C-terminal domain-like"/>
    <property type="match status" value="1"/>
</dbReference>
<dbReference type="EC" id="2.4.2.19" evidence="5 12"/>
<keyword evidence="7 12" id="KW-0662">Pyridine nucleotide biosynthesis</keyword>
<dbReference type="AlphaFoldDB" id="A0AAV7JTL3"/>
<dbReference type="PANTHER" id="PTHR32179:SF3">
    <property type="entry name" value="NICOTINATE-NUCLEOTIDE PYROPHOSPHORYLASE [CARBOXYLATING]"/>
    <property type="match status" value="1"/>
</dbReference>
<dbReference type="InterPro" id="IPR002638">
    <property type="entry name" value="Quinolinate_PRibosylTrfase_C"/>
</dbReference>
<dbReference type="InterPro" id="IPR036068">
    <property type="entry name" value="Nicotinate_pribotase-like_C"/>
</dbReference>
<dbReference type="GO" id="GO:0034213">
    <property type="term" value="P:quinolinate catabolic process"/>
    <property type="evidence" value="ECO:0007669"/>
    <property type="project" value="TreeGrafter"/>
</dbReference>
<feature type="domain" description="Quinolinate phosphoribosyl transferase C-terminal" evidence="13">
    <location>
        <begin position="120"/>
        <end position="290"/>
    </location>
</feature>
<comment type="caution">
    <text evidence="15">The sequence shown here is derived from an EMBL/GenBank/DDBJ whole genome shotgun (WGS) entry which is preliminary data.</text>
</comment>